<dbReference type="GeneID" id="92079237"/>
<evidence type="ECO:0000313" key="1">
    <source>
        <dbReference type="EMBL" id="KAK7949067.1"/>
    </source>
</evidence>
<keyword evidence="2" id="KW-1185">Reference proteome</keyword>
<protein>
    <submittedName>
        <fullName evidence="1">Uncharacterized protein</fullName>
    </submittedName>
</protein>
<dbReference type="EMBL" id="JAQQWE010000006">
    <property type="protein sequence ID" value="KAK7949067.1"/>
    <property type="molecule type" value="Genomic_DNA"/>
</dbReference>
<reference evidence="1 2" key="1">
    <citation type="submission" date="2023-01" db="EMBL/GenBank/DDBJ databases">
        <title>Analysis of 21 Apiospora genomes using comparative genomics revels a genus with tremendous synthesis potential of carbohydrate active enzymes and secondary metabolites.</title>
        <authorList>
            <person name="Sorensen T."/>
        </authorList>
    </citation>
    <scope>NUCLEOTIDE SEQUENCE [LARGE SCALE GENOMIC DNA]</scope>
    <source>
        <strain evidence="1 2">CBS 24483</strain>
    </source>
</reference>
<dbReference type="RefSeq" id="XP_066698573.1">
    <property type="nucleotide sequence ID" value="XM_066846175.1"/>
</dbReference>
<proteinExistence type="predicted"/>
<organism evidence="1 2">
    <name type="scientific">Apiospora aurea</name>
    <dbReference type="NCBI Taxonomy" id="335848"/>
    <lineage>
        <taxon>Eukaryota</taxon>
        <taxon>Fungi</taxon>
        <taxon>Dikarya</taxon>
        <taxon>Ascomycota</taxon>
        <taxon>Pezizomycotina</taxon>
        <taxon>Sordariomycetes</taxon>
        <taxon>Xylariomycetidae</taxon>
        <taxon>Amphisphaeriales</taxon>
        <taxon>Apiosporaceae</taxon>
        <taxon>Apiospora</taxon>
    </lineage>
</organism>
<comment type="caution">
    <text evidence="1">The sequence shown here is derived from an EMBL/GenBank/DDBJ whole genome shotgun (WGS) entry which is preliminary data.</text>
</comment>
<accession>A0ABR1Q954</accession>
<evidence type="ECO:0000313" key="2">
    <source>
        <dbReference type="Proteomes" id="UP001391051"/>
    </source>
</evidence>
<name>A0ABR1Q954_9PEZI</name>
<sequence length="224" mass="26527">MGYYETIDVTRSGHPGIVRGFTYSHHHHHRPHHREHRHHKCFDDCCGVPLSEYKQLRADLQRSQEEAAKPKLDKEDLKCALRDRDDKVRQLQGDNGWYHAENDRLKADHDRLRVENDRLAYENACLRQDIAVEVGKGDAFKRRIKVLEKDVVAKECDLRDRKADVKDLKRQVGLLNTKLDVAKDRYDRGLKARDRELLSRDEVIREQNSTIQRLQHLLEHFRGW</sequence>
<dbReference type="Proteomes" id="UP001391051">
    <property type="component" value="Unassembled WGS sequence"/>
</dbReference>
<gene>
    <name evidence="1" type="ORF">PG986_009953</name>
</gene>